<sequence length="232" mass="24727">MKPRWIVAGSVAVAAVVGTGLGLVAQDQPSTRQQTLVSSKPSVLSSSPGSDLVPTDEVTAPQLVCGIQWYPGPDATSLPVSDCYGPTTRTELELASGFSHDELGAVIAGINIASRLSSNCGKWVYEGTANTQTLGDVTSAIADISREESSATAEETRPSRWWYRLSAGDPHGELVGVVLIASTPQSRARGDQYARLELTLRWLDGDWRLQLPRPRPRLTGDLDGATELGGQR</sequence>
<feature type="domain" description="DUF8175" evidence="2">
    <location>
        <begin position="44"/>
        <end position="224"/>
    </location>
</feature>
<feature type="compositionally biased region" description="Low complexity" evidence="1">
    <location>
        <begin position="36"/>
        <end position="53"/>
    </location>
</feature>
<dbReference type="Pfam" id="PF26526">
    <property type="entry name" value="DUF8175"/>
    <property type="match status" value="1"/>
</dbReference>
<organism evidence="3 4">
    <name type="scientific">Solihabitans fulvus</name>
    <dbReference type="NCBI Taxonomy" id="1892852"/>
    <lineage>
        <taxon>Bacteria</taxon>
        <taxon>Bacillati</taxon>
        <taxon>Actinomycetota</taxon>
        <taxon>Actinomycetes</taxon>
        <taxon>Pseudonocardiales</taxon>
        <taxon>Pseudonocardiaceae</taxon>
        <taxon>Solihabitans</taxon>
    </lineage>
</organism>
<keyword evidence="4" id="KW-1185">Reference proteome</keyword>
<proteinExistence type="predicted"/>
<dbReference type="EMBL" id="VUOB01000028">
    <property type="protein sequence ID" value="KAA2261525.1"/>
    <property type="molecule type" value="Genomic_DNA"/>
</dbReference>
<dbReference type="InterPro" id="IPR058488">
    <property type="entry name" value="DUF8175"/>
</dbReference>
<evidence type="ECO:0000256" key="1">
    <source>
        <dbReference type="SAM" id="MobiDB-lite"/>
    </source>
</evidence>
<feature type="region of interest" description="Disordered" evidence="1">
    <location>
        <begin position="28"/>
        <end position="55"/>
    </location>
</feature>
<reference evidence="3 4" key="1">
    <citation type="submission" date="2019-09" db="EMBL/GenBank/DDBJ databases">
        <title>Goodfellowia gen. nov., a new genus of the Pseudonocardineae related to Actinoalloteichus, containing Goodfellowia coeruleoviolacea gen. nov., comb. nov. gen. nov., comb. nov.</title>
        <authorList>
            <person name="Labeda D."/>
        </authorList>
    </citation>
    <scope>NUCLEOTIDE SEQUENCE [LARGE SCALE GENOMIC DNA]</scope>
    <source>
        <strain evidence="3 4">AN110305</strain>
    </source>
</reference>
<gene>
    <name evidence="3" type="ORF">F0L68_17285</name>
</gene>
<dbReference type="OrthoDB" id="3692934at2"/>
<name>A0A5B2XEP9_9PSEU</name>
<evidence type="ECO:0000313" key="4">
    <source>
        <dbReference type="Proteomes" id="UP000323454"/>
    </source>
</evidence>
<dbReference type="AlphaFoldDB" id="A0A5B2XEP9"/>
<reference evidence="3 4" key="2">
    <citation type="submission" date="2019-09" db="EMBL/GenBank/DDBJ databases">
        <authorList>
            <person name="Jin C."/>
        </authorList>
    </citation>
    <scope>NUCLEOTIDE SEQUENCE [LARGE SCALE GENOMIC DNA]</scope>
    <source>
        <strain evidence="3 4">AN110305</strain>
    </source>
</reference>
<comment type="caution">
    <text evidence="3">The sequence shown here is derived from an EMBL/GenBank/DDBJ whole genome shotgun (WGS) entry which is preliminary data.</text>
</comment>
<dbReference type="Proteomes" id="UP000323454">
    <property type="component" value="Unassembled WGS sequence"/>
</dbReference>
<protein>
    <recommendedName>
        <fullName evidence="2">DUF8175 domain-containing protein</fullName>
    </recommendedName>
</protein>
<evidence type="ECO:0000259" key="2">
    <source>
        <dbReference type="Pfam" id="PF26526"/>
    </source>
</evidence>
<evidence type="ECO:0000313" key="3">
    <source>
        <dbReference type="EMBL" id="KAA2261525.1"/>
    </source>
</evidence>
<accession>A0A5B2XEP9</accession>
<dbReference type="RefSeq" id="WP_149850602.1">
    <property type="nucleotide sequence ID" value="NZ_VUOB01000028.1"/>
</dbReference>